<gene>
    <name evidence="12" type="primary">galE</name>
    <name evidence="12" type="ORF">DX908_03890</name>
</gene>
<evidence type="ECO:0000256" key="3">
    <source>
        <dbReference type="ARBA" id="ARBA00004947"/>
    </source>
</evidence>
<dbReference type="EC" id="5.1.3.2" evidence="5 10"/>
<evidence type="ECO:0000313" key="12">
    <source>
        <dbReference type="EMBL" id="RFB04503.1"/>
    </source>
</evidence>
<evidence type="ECO:0000256" key="9">
    <source>
        <dbReference type="ARBA" id="ARBA00023277"/>
    </source>
</evidence>
<dbReference type="UniPathway" id="UPA00214"/>
<comment type="subunit">
    <text evidence="10">Homodimer.</text>
</comment>
<dbReference type="NCBIfam" id="TIGR01179">
    <property type="entry name" value="galE"/>
    <property type="match status" value="1"/>
</dbReference>
<evidence type="ECO:0000256" key="6">
    <source>
        <dbReference type="ARBA" id="ARBA00018569"/>
    </source>
</evidence>
<dbReference type="Gene3D" id="3.90.25.10">
    <property type="entry name" value="UDP-galactose 4-epimerase, domain 1"/>
    <property type="match status" value="1"/>
</dbReference>
<keyword evidence="7 10" id="KW-0520">NAD</keyword>
<dbReference type="PANTHER" id="PTHR43725:SF53">
    <property type="entry name" value="UDP-ARABINOSE 4-EPIMERASE 1"/>
    <property type="match status" value="1"/>
</dbReference>
<name>A0A371RGA5_9PROT</name>
<keyword evidence="13" id="KW-1185">Reference proteome</keyword>
<dbReference type="Pfam" id="PF01370">
    <property type="entry name" value="Epimerase"/>
    <property type="match status" value="1"/>
</dbReference>
<dbReference type="GO" id="GO:0003978">
    <property type="term" value="F:UDP-glucose 4-epimerase activity"/>
    <property type="evidence" value="ECO:0007669"/>
    <property type="project" value="UniProtKB-UniRule"/>
</dbReference>
<evidence type="ECO:0000256" key="10">
    <source>
        <dbReference type="RuleBase" id="RU366046"/>
    </source>
</evidence>
<dbReference type="FunCoup" id="A0A371RGA5">
    <property type="interactions" value="409"/>
</dbReference>
<comment type="catalytic activity">
    <reaction evidence="1 10">
        <text>UDP-alpha-D-glucose = UDP-alpha-D-galactose</text>
        <dbReference type="Rhea" id="RHEA:22168"/>
        <dbReference type="ChEBI" id="CHEBI:58885"/>
        <dbReference type="ChEBI" id="CHEBI:66914"/>
        <dbReference type="EC" id="5.1.3.2"/>
    </reaction>
</comment>
<dbReference type="CDD" id="cd05247">
    <property type="entry name" value="UDP_G4E_1_SDR_e"/>
    <property type="match status" value="1"/>
</dbReference>
<dbReference type="OrthoDB" id="9801785at2"/>
<dbReference type="AlphaFoldDB" id="A0A371RGA5"/>
<organism evidence="12 13">
    <name type="scientific">Parvularcula marina</name>
    <dbReference type="NCBI Taxonomy" id="2292771"/>
    <lineage>
        <taxon>Bacteria</taxon>
        <taxon>Pseudomonadati</taxon>
        <taxon>Pseudomonadota</taxon>
        <taxon>Alphaproteobacteria</taxon>
        <taxon>Parvularculales</taxon>
        <taxon>Parvularculaceae</taxon>
        <taxon>Parvularcula</taxon>
    </lineage>
</organism>
<comment type="cofactor">
    <cofactor evidence="2 10">
        <name>NAD(+)</name>
        <dbReference type="ChEBI" id="CHEBI:57540"/>
    </cofactor>
</comment>
<evidence type="ECO:0000256" key="7">
    <source>
        <dbReference type="ARBA" id="ARBA00023027"/>
    </source>
</evidence>
<evidence type="ECO:0000259" key="11">
    <source>
        <dbReference type="Pfam" id="PF01370"/>
    </source>
</evidence>
<dbReference type="GO" id="GO:0033499">
    <property type="term" value="P:galactose catabolic process via UDP-galactose, Leloir pathway"/>
    <property type="evidence" value="ECO:0007669"/>
    <property type="project" value="TreeGrafter"/>
</dbReference>
<evidence type="ECO:0000256" key="2">
    <source>
        <dbReference type="ARBA" id="ARBA00001911"/>
    </source>
</evidence>
<evidence type="ECO:0000256" key="5">
    <source>
        <dbReference type="ARBA" id="ARBA00013189"/>
    </source>
</evidence>
<evidence type="ECO:0000313" key="13">
    <source>
        <dbReference type="Proteomes" id="UP000264589"/>
    </source>
</evidence>
<dbReference type="InterPro" id="IPR001509">
    <property type="entry name" value="Epimerase_deHydtase"/>
</dbReference>
<reference evidence="12 13" key="1">
    <citation type="submission" date="2018-08" db="EMBL/GenBank/DDBJ databases">
        <title>Parvularcula sp. SM1705, isolated from surface water of the South Sea China.</title>
        <authorList>
            <person name="Sun L."/>
        </authorList>
    </citation>
    <scope>NUCLEOTIDE SEQUENCE [LARGE SCALE GENOMIC DNA]</scope>
    <source>
        <strain evidence="12 13">SM1705</strain>
    </source>
</reference>
<comment type="caution">
    <text evidence="12">The sequence shown here is derived from an EMBL/GenBank/DDBJ whole genome shotgun (WGS) entry which is preliminary data.</text>
</comment>
<dbReference type="Proteomes" id="UP000264589">
    <property type="component" value="Unassembled WGS sequence"/>
</dbReference>
<dbReference type="EMBL" id="QUQO01000001">
    <property type="protein sequence ID" value="RFB04503.1"/>
    <property type="molecule type" value="Genomic_DNA"/>
</dbReference>
<evidence type="ECO:0000256" key="4">
    <source>
        <dbReference type="ARBA" id="ARBA00007637"/>
    </source>
</evidence>
<keyword evidence="9 10" id="KW-0119">Carbohydrate metabolism</keyword>
<evidence type="ECO:0000256" key="1">
    <source>
        <dbReference type="ARBA" id="ARBA00000083"/>
    </source>
</evidence>
<dbReference type="InterPro" id="IPR036291">
    <property type="entry name" value="NAD(P)-bd_dom_sf"/>
</dbReference>
<dbReference type="InParanoid" id="A0A371RGA5"/>
<sequence length="328" mass="35606">MRVIVTGGAGYIGSHACKALAEAGHEPVALDNFTTGHRWAVKWGPLAEVDLNDRRGVLAAFREYQPDAVMHFAALSIVGDSVNQPDLYYRTNVSGTLNLFEAMTQTGVERFVFSSSCATYGETNEMPLTEASPQMPLNPYGQSKMMVEQMLKDLSAAGDCGATALRYFNAAGADPDGETGEDHDPETHLIPIILQAASGRRSHISVFGSDYDTPDGTCVRDYVHVSDLARAHVAALETTTRGEFRAFNLGTGHGHSVREVIESARRVTGRSFDVREAERRAGDAPLLVADASKAKAELGWSPQFTELDDIVRTAWHWMERDTKAGSAA</sequence>
<protein>
    <recommendedName>
        <fullName evidence="6 10">UDP-glucose 4-epimerase</fullName>
        <ecNumber evidence="5 10">5.1.3.2</ecNumber>
    </recommendedName>
</protein>
<dbReference type="SUPFAM" id="SSF51735">
    <property type="entry name" value="NAD(P)-binding Rossmann-fold domains"/>
    <property type="match status" value="1"/>
</dbReference>
<comment type="similarity">
    <text evidence="4 10">Belongs to the NAD(P)-dependent epimerase/dehydratase family.</text>
</comment>
<accession>A0A371RGA5</accession>
<feature type="domain" description="NAD-dependent epimerase/dehydratase" evidence="11">
    <location>
        <begin position="3"/>
        <end position="250"/>
    </location>
</feature>
<dbReference type="Gene3D" id="3.40.50.720">
    <property type="entry name" value="NAD(P)-binding Rossmann-like Domain"/>
    <property type="match status" value="1"/>
</dbReference>
<evidence type="ECO:0000256" key="8">
    <source>
        <dbReference type="ARBA" id="ARBA00023235"/>
    </source>
</evidence>
<dbReference type="PANTHER" id="PTHR43725">
    <property type="entry name" value="UDP-GLUCOSE 4-EPIMERASE"/>
    <property type="match status" value="1"/>
</dbReference>
<dbReference type="InterPro" id="IPR005886">
    <property type="entry name" value="UDP_G4E"/>
</dbReference>
<keyword evidence="8 10" id="KW-0413">Isomerase</keyword>
<comment type="pathway">
    <text evidence="3 10">Carbohydrate metabolism; galactose metabolism.</text>
</comment>
<proteinExistence type="inferred from homology"/>